<evidence type="ECO:0000256" key="2">
    <source>
        <dbReference type="ARBA" id="ARBA00022679"/>
    </source>
</evidence>
<evidence type="ECO:0000256" key="1">
    <source>
        <dbReference type="ARBA" id="ARBA00022527"/>
    </source>
</evidence>
<dbReference type="Gene3D" id="1.10.510.10">
    <property type="entry name" value="Transferase(Phosphotransferase) domain 1"/>
    <property type="match status" value="1"/>
</dbReference>
<keyword evidence="4" id="KW-0418">Kinase</keyword>
<evidence type="ECO:0000259" key="7">
    <source>
        <dbReference type="PROSITE" id="PS50011"/>
    </source>
</evidence>
<dbReference type="PANTHER" id="PTHR24351">
    <property type="entry name" value="RIBOSOMAL PROTEIN S6 KINASE"/>
    <property type="match status" value="1"/>
</dbReference>
<protein>
    <submittedName>
        <fullName evidence="8">Unnamed protein product</fullName>
    </submittedName>
</protein>
<evidence type="ECO:0000313" key="9">
    <source>
        <dbReference type="Proteomes" id="UP001165083"/>
    </source>
</evidence>
<dbReference type="InterPro" id="IPR011009">
    <property type="entry name" value="Kinase-like_dom_sf"/>
</dbReference>
<dbReference type="PROSITE" id="PS00107">
    <property type="entry name" value="PROTEIN_KINASE_ATP"/>
    <property type="match status" value="1"/>
</dbReference>
<proteinExistence type="predicted"/>
<keyword evidence="1" id="KW-0723">Serine/threonine-protein kinase</keyword>
<dbReference type="Gene3D" id="3.30.200.20">
    <property type="entry name" value="Phosphorylase Kinase, domain 1"/>
    <property type="match status" value="1"/>
</dbReference>
<keyword evidence="2" id="KW-0808">Transferase</keyword>
<keyword evidence="3 6" id="KW-0547">Nucleotide-binding</keyword>
<name>A0A9W6TQ64_9STRA</name>
<dbReference type="SMART" id="SM00220">
    <property type="entry name" value="S_TKc"/>
    <property type="match status" value="1"/>
</dbReference>
<dbReference type="SUPFAM" id="SSF56112">
    <property type="entry name" value="Protein kinase-like (PK-like)"/>
    <property type="match status" value="1"/>
</dbReference>
<evidence type="ECO:0000256" key="4">
    <source>
        <dbReference type="ARBA" id="ARBA00022777"/>
    </source>
</evidence>
<dbReference type="PROSITE" id="PS50011">
    <property type="entry name" value="PROTEIN_KINASE_DOM"/>
    <property type="match status" value="1"/>
</dbReference>
<dbReference type="AlphaFoldDB" id="A0A9W6TQ64"/>
<evidence type="ECO:0000256" key="3">
    <source>
        <dbReference type="ARBA" id="ARBA00022741"/>
    </source>
</evidence>
<reference evidence="8" key="1">
    <citation type="submission" date="2023-04" db="EMBL/GenBank/DDBJ databases">
        <title>Phytophthora lilii NBRC 32176.</title>
        <authorList>
            <person name="Ichikawa N."/>
            <person name="Sato H."/>
            <person name="Tonouchi N."/>
        </authorList>
    </citation>
    <scope>NUCLEOTIDE SEQUENCE</scope>
    <source>
        <strain evidence="8">NBRC 32176</strain>
    </source>
</reference>
<organism evidence="8 9">
    <name type="scientific">Phytophthora lilii</name>
    <dbReference type="NCBI Taxonomy" id="2077276"/>
    <lineage>
        <taxon>Eukaryota</taxon>
        <taxon>Sar</taxon>
        <taxon>Stramenopiles</taxon>
        <taxon>Oomycota</taxon>
        <taxon>Peronosporomycetes</taxon>
        <taxon>Peronosporales</taxon>
        <taxon>Peronosporaceae</taxon>
        <taxon>Phytophthora</taxon>
    </lineage>
</organism>
<dbReference type="GO" id="GO:0005524">
    <property type="term" value="F:ATP binding"/>
    <property type="evidence" value="ECO:0007669"/>
    <property type="project" value="UniProtKB-UniRule"/>
</dbReference>
<feature type="binding site" evidence="6">
    <location>
        <position position="51"/>
    </location>
    <ligand>
        <name>ATP</name>
        <dbReference type="ChEBI" id="CHEBI:30616"/>
    </ligand>
</feature>
<feature type="domain" description="Protein kinase" evidence="7">
    <location>
        <begin position="22"/>
        <end position="270"/>
    </location>
</feature>
<dbReference type="OrthoDB" id="63267at2759"/>
<dbReference type="Pfam" id="PF00069">
    <property type="entry name" value="Pkinase"/>
    <property type="match status" value="1"/>
</dbReference>
<evidence type="ECO:0000313" key="8">
    <source>
        <dbReference type="EMBL" id="GMF17075.1"/>
    </source>
</evidence>
<dbReference type="Proteomes" id="UP001165083">
    <property type="component" value="Unassembled WGS sequence"/>
</dbReference>
<dbReference type="InterPro" id="IPR045270">
    <property type="entry name" value="STKc_AGC"/>
</dbReference>
<gene>
    <name evidence="8" type="ORF">Plil01_000618600</name>
</gene>
<keyword evidence="5 6" id="KW-0067">ATP-binding</keyword>
<accession>A0A9W6TQ64</accession>
<sequence>MQHAQQVQEQKKRSEKVTLEDFIMFKVIGKGSFGKVFLVRKRDTGFIYAMKVLGKETISKRNQVELAHTEPNVRHPFIVGLNYSLRHPKNCTSCSTTAQGAISSFTCSSSRSTVHASTRPLAIDYVHNLDLIFRAFSDLKPENALLDENGYIRLGVLKEGIQDAVSSVNTFIGTPEYLAPEILNLSAHSRVVDWWSVGALLYEMLTGLPPFYCSDRDSLFEKIRKGDLSFPKYLSANTKDILEKLLERDPTRRLGAGPTDAGEIKNHPFFAQIQWDALAGPPPWHPTFSDSLGTPQFDRKFTDMPVMSADHITEEIDTKLNVKSVHKAQLENTAPHQSYHTCKACQAKLLADSTVCSNCVSPLLDASKYIYPQGC</sequence>
<dbReference type="CDD" id="cd05123">
    <property type="entry name" value="STKc_AGC"/>
    <property type="match status" value="1"/>
</dbReference>
<evidence type="ECO:0000256" key="5">
    <source>
        <dbReference type="ARBA" id="ARBA00022840"/>
    </source>
</evidence>
<dbReference type="GO" id="GO:0004674">
    <property type="term" value="F:protein serine/threonine kinase activity"/>
    <property type="evidence" value="ECO:0007669"/>
    <property type="project" value="UniProtKB-KW"/>
</dbReference>
<dbReference type="EMBL" id="BSXW01000270">
    <property type="protein sequence ID" value="GMF17075.1"/>
    <property type="molecule type" value="Genomic_DNA"/>
</dbReference>
<evidence type="ECO:0000256" key="6">
    <source>
        <dbReference type="PROSITE-ProRule" id="PRU10141"/>
    </source>
</evidence>
<dbReference type="InterPro" id="IPR000719">
    <property type="entry name" value="Prot_kinase_dom"/>
</dbReference>
<comment type="caution">
    <text evidence="8">The sequence shown here is derived from an EMBL/GenBank/DDBJ whole genome shotgun (WGS) entry which is preliminary data.</text>
</comment>
<keyword evidence="9" id="KW-1185">Reference proteome</keyword>
<dbReference type="InterPro" id="IPR017441">
    <property type="entry name" value="Protein_kinase_ATP_BS"/>
</dbReference>